<dbReference type="InterPro" id="IPR018490">
    <property type="entry name" value="cNMP-bd_dom_sf"/>
</dbReference>
<evidence type="ECO:0000259" key="1">
    <source>
        <dbReference type="PROSITE" id="PS50042"/>
    </source>
</evidence>
<dbReference type="InterPro" id="IPR014710">
    <property type="entry name" value="RmlC-like_jellyroll"/>
</dbReference>
<dbReference type="PROSITE" id="PS50042">
    <property type="entry name" value="CNMP_BINDING_3"/>
    <property type="match status" value="1"/>
</dbReference>
<dbReference type="KEGG" id="hcz:G9Q37_14150"/>
<sequence length="298" mass="32978">MIDKYLGEEGKRLRLDALLAQKLVGGKEDLAGELEAVTEFMPTSAGQILIEQEGDDTDIYFIVAGEFSVIVNGRVLNKRVVNDHIGEMAAIEPSQVRAATIRAEADGVVAKISEASFAQIASRHAGVYRAIARELSRRLKQRNSLVAGTNDKVRVLIVSSVEALPVARAVKEEFDHDKLFVDIWTDIFRATFYTLDDLERKLADSDFVIAIAQGDDIVEVRDDKWPAPRDNVIFELALAMGMLGRHRAILMEPREDKVKLPSDMAGVTTVTYKKGADGRPDIGAACNKLRRLFEEGPR</sequence>
<reference evidence="2 3" key="1">
    <citation type="submission" date="2020-03" db="EMBL/GenBank/DDBJ databases">
        <title>Hydrogenophaga sp. nov. isolated from cyanobacterial mat.</title>
        <authorList>
            <person name="Thorat V."/>
            <person name="Kirdat K."/>
            <person name="Tiwarekar B."/>
            <person name="Costa E.D."/>
            <person name="Yadav A."/>
        </authorList>
    </citation>
    <scope>NUCLEOTIDE SEQUENCE [LARGE SCALE GENOMIC DNA]</scope>
    <source>
        <strain evidence="2 3">BA0156</strain>
    </source>
</reference>
<proteinExistence type="predicted"/>
<organism evidence="2 3">
    <name type="scientific">Hydrogenophaga crocea</name>
    <dbReference type="NCBI Taxonomy" id="2716225"/>
    <lineage>
        <taxon>Bacteria</taxon>
        <taxon>Pseudomonadati</taxon>
        <taxon>Pseudomonadota</taxon>
        <taxon>Betaproteobacteria</taxon>
        <taxon>Burkholderiales</taxon>
        <taxon>Comamonadaceae</taxon>
        <taxon>Hydrogenophaga</taxon>
    </lineage>
</organism>
<dbReference type="SUPFAM" id="SSF51206">
    <property type="entry name" value="cAMP-binding domain-like"/>
    <property type="match status" value="1"/>
</dbReference>
<name>A0A6G8INV0_9BURK</name>
<dbReference type="EMBL" id="CP049989">
    <property type="protein sequence ID" value="QIM54789.1"/>
    <property type="molecule type" value="Genomic_DNA"/>
</dbReference>
<dbReference type="Pfam" id="PF00027">
    <property type="entry name" value="cNMP_binding"/>
    <property type="match status" value="1"/>
</dbReference>
<keyword evidence="3" id="KW-1185">Reference proteome</keyword>
<evidence type="ECO:0000313" key="2">
    <source>
        <dbReference type="EMBL" id="QIM54789.1"/>
    </source>
</evidence>
<feature type="domain" description="Cyclic nucleotide-binding" evidence="1">
    <location>
        <begin position="29"/>
        <end position="138"/>
    </location>
</feature>
<dbReference type="Gene3D" id="2.60.120.10">
    <property type="entry name" value="Jelly Rolls"/>
    <property type="match status" value="1"/>
</dbReference>
<dbReference type="GO" id="GO:0050135">
    <property type="term" value="F:NADP+ nucleosidase activity"/>
    <property type="evidence" value="ECO:0007669"/>
    <property type="project" value="InterPro"/>
</dbReference>
<dbReference type="Pfam" id="PF10137">
    <property type="entry name" value="CAP12-PCTIR_TIR"/>
    <property type="match status" value="1"/>
</dbReference>
<dbReference type="AlphaFoldDB" id="A0A6G8INV0"/>
<evidence type="ECO:0000313" key="3">
    <source>
        <dbReference type="Proteomes" id="UP000503162"/>
    </source>
</evidence>
<accession>A0A6G8INV0</accession>
<dbReference type="SMART" id="SM00100">
    <property type="entry name" value="cNMP"/>
    <property type="match status" value="1"/>
</dbReference>
<dbReference type="InterPro" id="IPR000595">
    <property type="entry name" value="cNMP-bd_dom"/>
</dbReference>
<dbReference type="InterPro" id="IPR019302">
    <property type="entry name" value="CAP12/PCTIR_TIR_dom"/>
</dbReference>
<protein>
    <submittedName>
        <fullName evidence="2">Cyclic nucleotide-binding domain-containing protein</fullName>
    </submittedName>
</protein>
<dbReference type="CDD" id="cd00038">
    <property type="entry name" value="CAP_ED"/>
    <property type="match status" value="1"/>
</dbReference>
<dbReference type="Proteomes" id="UP000503162">
    <property type="component" value="Chromosome"/>
</dbReference>
<gene>
    <name evidence="2" type="ORF">G9Q37_14150</name>
</gene>